<evidence type="ECO:0000256" key="4">
    <source>
        <dbReference type="ARBA" id="ARBA00023004"/>
    </source>
</evidence>
<protein>
    <submittedName>
        <fullName evidence="6">Unannotated protein</fullName>
    </submittedName>
</protein>
<keyword evidence="2" id="KW-0479">Metal-binding</keyword>
<reference evidence="6" key="1">
    <citation type="submission" date="2020-05" db="EMBL/GenBank/DDBJ databases">
        <authorList>
            <person name="Chiriac C."/>
            <person name="Salcher M."/>
            <person name="Ghai R."/>
            <person name="Kavagutti S V."/>
        </authorList>
    </citation>
    <scope>NUCLEOTIDE SEQUENCE</scope>
</reference>
<evidence type="ECO:0000256" key="5">
    <source>
        <dbReference type="ARBA" id="ARBA00023014"/>
    </source>
</evidence>
<dbReference type="SUPFAM" id="SSF54862">
    <property type="entry name" value="4Fe-4S ferredoxins"/>
    <property type="match status" value="1"/>
</dbReference>
<keyword evidence="4" id="KW-0408">Iron</keyword>
<evidence type="ECO:0000313" key="6">
    <source>
        <dbReference type="EMBL" id="CAB4928033.1"/>
    </source>
</evidence>
<dbReference type="EMBL" id="CAFBMR010000113">
    <property type="protein sequence ID" value="CAB4928033.1"/>
    <property type="molecule type" value="Genomic_DNA"/>
</dbReference>
<organism evidence="6">
    <name type="scientific">freshwater metagenome</name>
    <dbReference type="NCBI Taxonomy" id="449393"/>
    <lineage>
        <taxon>unclassified sequences</taxon>
        <taxon>metagenomes</taxon>
        <taxon>ecological metagenomes</taxon>
    </lineage>
</organism>
<dbReference type="PANTHER" id="PTHR36923:SF3">
    <property type="entry name" value="FERREDOXIN"/>
    <property type="match status" value="1"/>
</dbReference>
<keyword evidence="1" id="KW-0813">Transport</keyword>
<dbReference type="GO" id="GO:0051536">
    <property type="term" value="F:iron-sulfur cluster binding"/>
    <property type="evidence" value="ECO:0007669"/>
    <property type="project" value="UniProtKB-KW"/>
</dbReference>
<accession>A0A6J7IA90</accession>
<sequence length="64" mass="6853">MKITIDLMACKAYANCLVEAPDVFDFSEETGKAIVLEGGVPNASIEDVRRAIDACPTHAITVVE</sequence>
<keyword evidence="5" id="KW-0411">Iron-sulfur</keyword>
<dbReference type="Gene3D" id="3.30.70.20">
    <property type="match status" value="1"/>
</dbReference>
<dbReference type="InterPro" id="IPR051269">
    <property type="entry name" value="Fe-S_cluster_ET"/>
</dbReference>
<evidence type="ECO:0000256" key="3">
    <source>
        <dbReference type="ARBA" id="ARBA00022982"/>
    </source>
</evidence>
<evidence type="ECO:0000256" key="2">
    <source>
        <dbReference type="ARBA" id="ARBA00022723"/>
    </source>
</evidence>
<dbReference type="Pfam" id="PF13370">
    <property type="entry name" value="Fer4_13"/>
    <property type="match status" value="1"/>
</dbReference>
<evidence type="ECO:0000256" key="1">
    <source>
        <dbReference type="ARBA" id="ARBA00022448"/>
    </source>
</evidence>
<dbReference type="GO" id="GO:0046872">
    <property type="term" value="F:metal ion binding"/>
    <property type="evidence" value="ECO:0007669"/>
    <property type="project" value="UniProtKB-KW"/>
</dbReference>
<dbReference type="AlphaFoldDB" id="A0A6J7IA90"/>
<keyword evidence="3" id="KW-0249">Electron transport</keyword>
<dbReference type="PANTHER" id="PTHR36923">
    <property type="entry name" value="FERREDOXIN"/>
    <property type="match status" value="1"/>
</dbReference>
<name>A0A6J7IA90_9ZZZZ</name>
<proteinExistence type="predicted"/>
<gene>
    <name evidence="6" type="ORF">UFOPK3610_01785</name>
</gene>